<organism evidence="2 3">
    <name type="scientific">Diplocarpon coronariae</name>
    <dbReference type="NCBI Taxonomy" id="2795749"/>
    <lineage>
        <taxon>Eukaryota</taxon>
        <taxon>Fungi</taxon>
        <taxon>Dikarya</taxon>
        <taxon>Ascomycota</taxon>
        <taxon>Pezizomycotina</taxon>
        <taxon>Leotiomycetes</taxon>
        <taxon>Helotiales</taxon>
        <taxon>Drepanopezizaceae</taxon>
        <taxon>Diplocarpon</taxon>
    </lineage>
</organism>
<accession>A0A218Z0G7</accession>
<dbReference type="EMBL" id="MZNU01000281">
    <property type="protein sequence ID" value="OWP01194.1"/>
    <property type="molecule type" value="Genomic_DNA"/>
</dbReference>
<proteinExistence type="predicted"/>
<reference evidence="2 3" key="1">
    <citation type="submission" date="2017-04" db="EMBL/GenBank/DDBJ databases">
        <title>Draft genome sequence of Marssonina coronaria NL1: causal agent of apple blotch.</title>
        <authorList>
            <person name="Cheng Q."/>
        </authorList>
    </citation>
    <scope>NUCLEOTIDE SEQUENCE [LARGE SCALE GENOMIC DNA]</scope>
    <source>
        <strain evidence="2 3">NL1</strain>
    </source>
</reference>
<dbReference type="InParanoid" id="A0A218Z0G7"/>
<evidence type="ECO:0000256" key="1">
    <source>
        <dbReference type="SAM" id="SignalP"/>
    </source>
</evidence>
<feature type="chain" id="PRO_5013392979" evidence="1">
    <location>
        <begin position="22"/>
        <end position="141"/>
    </location>
</feature>
<feature type="signal peptide" evidence="1">
    <location>
        <begin position="1"/>
        <end position="21"/>
    </location>
</feature>
<protein>
    <submittedName>
        <fullName evidence="2">Bacterial alpha-L-rhamnosidase domain protein</fullName>
    </submittedName>
</protein>
<sequence length="141" mass="15647">MRIRLLVQALALALFSRLICATATSATSLATDGDRASNLEDLVAYRLPDGRRRIDFYDNGVLEGYALETDEGATFFDADGSGVNLDDENGPDINKRISKWKLALKFAKLIAKWGKKAWDYIYCVGADTVWKCADDVSYPLD</sequence>
<comment type="caution">
    <text evidence="2">The sequence shown here is derived from an EMBL/GenBank/DDBJ whole genome shotgun (WGS) entry which is preliminary data.</text>
</comment>
<evidence type="ECO:0000313" key="3">
    <source>
        <dbReference type="Proteomes" id="UP000242519"/>
    </source>
</evidence>
<keyword evidence="1" id="KW-0732">Signal</keyword>
<dbReference type="AlphaFoldDB" id="A0A218Z0G7"/>
<dbReference type="Proteomes" id="UP000242519">
    <property type="component" value="Unassembled WGS sequence"/>
</dbReference>
<evidence type="ECO:0000313" key="2">
    <source>
        <dbReference type="EMBL" id="OWP01194.1"/>
    </source>
</evidence>
<name>A0A218Z0G7_9HELO</name>
<gene>
    <name evidence="2" type="ORF">B2J93_5474</name>
</gene>
<dbReference type="OrthoDB" id="6503935at2759"/>
<keyword evidence="3" id="KW-1185">Reference proteome</keyword>